<comment type="caution">
    <text evidence="2">The sequence shown here is derived from an EMBL/GenBank/DDBJ whole genome shotgun (WGS) entry which is preliminary data.</text>
</comment>
<proteinExistence type="predicted"/>
<dbReference type="InterPro" id="IPR015947">
    <property type="entry name" value="PUA-like_sf"/>
</dbReference>
<organism evidence="2">
    <name type="scientific">marine sediment metagenome</name>
    <dbReference type="NCBI Taxonomy" id="412755"/>
    <lineage>
        <taxon>unclassified sequences</taxon>
        <taxon>metagenomes</taxon>
        <taxon>ecological metagenomes</taxon>
    </lineage>
</organism>
<dbReference type="InterPro" id="IPR003111">
    <property type="entry name" value="Lon_prtase_N"/>
</dbReference>
<name>X0WCS6_9ZZZZ</name>
<gene>
    <name evidence="2" type="ORF">S01H1_58791</name>
</gene>
<reference evidence="2" key="1">
    <citation type="journal article" date="2014" name="Front. Microbiol.">
        <title>High frequency of phylogenetically diverse reductive dehalogenase-homologous genes in deep subseafloor sedimentary metagenomes.</title>
        <authorList>
            <person name="Kawai M."/>
            <person name="Futagami T."/>
            <person name="Toyoda A."/>
            <person name="Takaki Y."/>
            <person name="Nishi S."/>
            <person name="Hori S."/>
            <person name="Arai W."/>
            <person name="Tsubouchi T."/>
            <person name="Morono Y."/>
            <person name="Uchiyama I."/>
            <person name="Ito T."/>
            <person name="Fujiyama A."/>
            <person name="Inagaki F."/>
            <person name="Takami H."/>
        </authorList>
    </citation>
    <scope>NUCLEOTIDE SEQUENCE</scope>
    <source>
        <strain evidence="2">Expedition CK06-06</strain>
    </source>
</reference>
<accession>X0WCS6</accession>
<dbReference type="Pfam" id="PF02190">
    <property type="entry name" value="LON_substr_bdg"/>
    <property type="match status" value="1"/>
</dbReference>
<sequence>MKIFPSRTELCLVPLRDMVIFPNMVVPFFVGRKKSIRAVQEAMGKGKVLFLATQKQNKDEEPNQEDIYPTGTVARILQMLKLPDGTIR</sequence>
<dbReference type="EMBL" id="BARS01038420">
    <property type="protein sequence ID" value="GAG22393.1"/>
    <property type="molecule type" value="Genomic_DNA"/>
</dbReference>
<evidence type="ECO:0000259" key="1">
    <source>
        <dbReference type="PROSITE" id="PS51787"/>
    </source>
</evidence>
<protein>
    <recommendedName>
        <fullName evidence="1">Lon N-terminal domain-containing protein</fullName>
    </recommendedName>
</protein>
<dbReference type="SUPFAM" id="SSF88697">
    <property type="entry name" value="PUA domain-like"/>
    <property type="match status" value="1"/>
</dbReference>
<feature type="non-terminal residue" evidence="2">
    <location>
        <position position="88"/>
    </location>
</feature>
<dbReference type="PROSITE" id="PS51787">
    <property type="entry name" value="LON_N"/>
    <property type="match status" value="1"/>
</dbReference>
<dbReference type="AlphaFoldDB" id="X0WCS6"/>
<evidence type="ECO:0000313" key="2">
    <source>
        <dbReference type="EMBL" id="GAG22393.1"/>
    </source>
</evidence>
<dbReference type="Gene3D" id="2.30.130.40">
    <property type="entry name" value="LON domain-like"/>
    <property type="match status" value="1"/>
</dbReference>
<dbReference type="InterPro" id="IPR046336">
    <property type="entry name" value="Lon_prtase_N_sf"/>
</dbReference>
<feature type="domain" description="Lon N-terminal" evidence="1">
    <location>
        <begin position="10"/>
        <end position="88"/>
    </location>
</feature>